<dbReference type="Gene3D" id="2.30.30.40">
    <property type="entry name" value="SH3 Domains"/>
    <property type="match status" value="1"/>
</dbReference>
<dbReference type="PROSITE" id="PS50002">
    <property type="entry name" value="SH3"/>
    <property type="match status" value="1"/>
</dbReference>
<dbReference type="EMBL" id="NDIQ01000021">
    <property type="protein sequence ID" value="PRT55394.1"/>
    <property type="molecule type" value="Genomic_DNA"/>
</dbReference>
<dbReference type="InterPro" id="IPR001452">
    <property type="entry name" value="SH3_domain"/>
</dbReference>
<evidence type="ECO:0000259" key="9">
    <source>
        <dbReference type="PROSITE" id="PS50002"/>
    </source>
</evidence>
<feature type="compositionally biased region" description="Polar residues" evidence="8">
    <location>
        <begin position="430"/>
        <end position="443"/>
    </location>
</feature>
<gene>
    <name evidence="11" type="ORF">B9G98_03014</name>
</gene>
<reference evidence="11 12" key="1">
    <citation type="submission" date="2017-04" db="EMBL/GenBank/DDBJ databases">
        <title>Genome sequencing of [Candida] sorbophila.</title>
        <authorList>
            <person name="Ahn J.O."/>
        </authorList>
    </citation>
    <scope>NUCLEOTIDE SEQUENCE [LARGE SCALE GENOMIC DNA]</scope>
    <source>
        <strain evidence="11 12">DS02</strain>
    </source>
</reference>
<evidence type="ECO:0000256" key="5">
    <source>
        <dbReference type="ARBA" id="ARBA00023212"/>
    </source>
</evidence>
<evidence type="ECO:0000313" key="11">
    <source>
        <dbReference type="EMBL" id="PRT55394.1"/>
    </source>
</evidence>
<dbReference type="Pfam" id="PF00018">
    <property type="entry name" value="SH3_1"/>
    <property type="match status" value="1"/>
</dbReference>
<evidence type="ECO:0000313" key="12">
    <source>
        <dbReference type="Proteomes" id="UP000238350"/>
    </source>
</evidence>
<dbReference type="PRINTS" id="PR00452">
    <property type="entry name" value="SH3DOMAIN"/>
</dbReference>
<feature type="compositionally biased region" description="Low complexity" evidence="8">
    <location>
        <begin position="578"/>
        <end position="587"/>
    </location>
</feature>
<dbReference type="SUPFAM" id="SSF103657">
    <property type="entry name" value="BAR/IMD domain-like"/>
    <property type="match status" value="1"/>
</dbReference>
<dbReference type="GO" id="GO:0120104">
    <property type="term" value="C:mitotic actomyosin contractile ring, proximal layer"/>
    <property type="evidence" value="ECO:0007669"/>
    <property type="project" value="TreeGrafter"/>
</dbReference>
<dbReference type="Proteomes" id="UP000238350">
    <property type="component" value="Unassembled WGS sequence"/>
</dbReference>
<comment type="caution">
    <text evidence="11">The sequence shown here is derived from an EMBL/GenBank/DDBJ whole genome shotgun (WGS) entry which is preliminary data.</text>
</comment>
<evidence type="ECO:0000256" key="2">
    <source>
        <dbReference type="ARBA" id="ARBA00022443"/>
    </source>
</evidence>
<dbReference type="PANTHER" id="PTHR23065:SF7">
    <property type="entry name" value="NOSTRIN, ISOFORM H"/>
    <property type="match status" value="1"/>
</dbReference>
<dbReference type="STRING" id="45607.A0A2T0FK70"/>
<organism evidence="11 12">
    <name type="scientific">Wickerhamiella sorbophila</name>
    <dbReference type="NCBI Taxonomy" id="45607"/>
    <lineage>
        <taxon>Eukaryota</taxon>
        <taxon>Fungi</taxon>
        <taxon>Dikarya</taxon>
        <taxon>Ascomycota</taxon>
        <taxon>Saccharomycotina</taxon>
        <taxon>Dipodascomycetes</taxon>
        <taxon>Dipodascales</taxon>
        <taxon>Trichomonascaceae</taxon>
        <taxon>Wickerhamiella</taxon>
    </lineage>
</organism>
<feature type="compositionally biased region" description="Polar residues" evidence="8">
    <location>
        <begin position="316"/>
        <end position="338"/>
    </location>
</feature>
<dbReference type="RefSeq" id="XP_024665339.1">
    <property type="nucleotide sequence ID" value="XM_024809571.1"/>
</dbReference>
<keyword evidence="7" id="KW-0175">Coiled coil</keyword>
<evidence type="ECO:0000256" key="8">
    <source>
        <dbReference type="SAM" id="MobiDB-lite"/>
    </source>
</evidence>
<sequence length="674" mass="75761">MEPPKTFANNFWGKDDVGYTRLLQRMHHAKQTCEEVQTFYKERQAIEEEYARKLLQLSRRALGENETGSLKESLNTVRSTTAAMAKSHEAEALQISTQLLKPLQAFAASMRERRRQGEDAMVRLTKTKANQNTAAEKSRNKYEQEAHNITGYLAQQNLLMGRDLDKNNQKLERSRMAVDGLQRQYRDNLKMLSETIDHWNHEWKNTCDRFQTLEEERIDFLKSNLWAYANVVSSVCVSDDEGCEVIRVALEKCESSKDIADFIEFQGTGSHIQDPPEFCNFMGGFSRDDGEGAYRVANFSRDGAFDDEHEDDRSQNESMFDTSYYGSHGTETGGNNAMKNVPELVPASDDGYASSSPSHLGTSPHSSIYSNSIGGSPDFQTAANFNPIEVTAVSKPENAVRPTQMRPAAVLQQPQAREQKRRSWAMPFKRQSTPDLSKIWQPSESERNKFSDSSAFPAHTDVRQAPPSAATTQDPLLVAVERLKAESTTRPAKTRPMSMPGINTLHQQSASGPYGNGRATTERLDSSVSRKSPTRKEVGAGMAQNGMYSASAASPQGQPMRYHHALAPQQAKAAQYAQYSQQVNQQQTRRPRSKSTVEARDSRMQLPTRTTNGMRVIRYSRAQYDYRAAIPEEVSFRKGDILLVTVMQEDGWWEVEVLGKNRFGLAPSNFLVSV</sequence>
<keyword evidence="2 6" id="KW-0728">SH3 domain</keyword>
<dbReference type="SMART" id="SM00055">
    <property type="entry name" value="FCH"/>
    <property type="match status" value="1"/>
</dbReference>
<dbReference type="AlphaFoldDB" id="A0A2T0FK70"/>
<dbReference type="GO" id="GO:0005543">
    <property type="term" value="F:phospholipid binding"/>
    <property type="evidence" value="ECO:0007669"/>
    <property type="project" value="TreeGrafter"/>
</dbReference>
<evidence type="ECO:0000256" key="7">
    <source>
        <dbReference type="PROSITE-ProRule" id="PRU01077"/>
    </source>
</evidence>
<keyword evidence="3" id="KW-0963">Cytoplasm</keyword>
<evidence type="ECO:0000256" key="4">
    <source>
        <dbReference type="ARBA" id="ARBA00022553"/>
    </source>
</evidence>
<keyword evidence="5" id="KW-0206">Cytoskeleton</keyword>
<accession>A0A2T0FK70</accession>
<evidence type="ECO:0000256" key="1">
    <source>
        <dbReference type="ARBA" id="ARBA00004245"/>
    </source>
</evidence>
<dbReference type="GO" id="GO:0009898">
    <property type="term" value="C:cytoplasmic side of plasma membrane"/>
    <property type="evidence" value="ECO:0007669"/>
    <property type="project" value="TreeGrafter"/>
</dbReference>
<dbReference type="PANTHER" id="PTHR23065">
    <property type="entry name" value="PROLINE-SERINE-THREONINE PHOSPHATASE INTERACTING PROTEIN 1"/>
    <property type="match status" value="1"/>
</dbReference>
<dbReference type="InterPro" id="IPR027267">
    <property type="entry name" value="AH/BAR_dom_sf"/>
</dbReference>
<dbReference type="SUPFAM" id="SSF50044">
    <property type="entry name" value="SH3-domain"/>
    <property type="match status" value="1"/>
</dbReference>
<name>A0A2T0FK70_9ASCO</name>
<feature type="region of interest" description="Disordered" evidence="8">
    <location>
        <begin position="578"/>
        <end position="602"/>
    </location>
</feature>
<dbReference type="Gene3D" id="1.20.1270.60">
    <property type="entry name" value="Arfaptin homology (AH) domain/BAR domain"/>
    <property type="match status" value="1"/>
</dbReference>
<dbReference type="GO" id="GO:0030036">
    <property type="term" value="P:actin cytoskeleton organization"/>
    <property type="evidence" value="ECO:0007669"/>
    <property type="project" value="UniProtKB-ARBA"/>
</dbReference>
<feature type="domain" description="SH3" evidence="9">
    <location>
        <begin position="615"/>
        <end position="674"/>
    </location>
</feature>
<feature type="region of interest" description="Disordered" evidence="8">
    <location>
        <begin position="406"/>
        <end position="472"/>
    </location>
</feature>
<feature type="compositionally biased region" description="Polar residues" evidence="8">
    <location>
        <begin position="353"/>
        <end position="373"/>
    </location>
</feature>
<dbReference type="InterPro" id="IPR031160">
    <property type="entry name" value="F_BAR_dom"/>
</dbReference>
<evidence type="ECO:0000256" key="3">
    <source>
        <dbReference type="ARBA" id="ARBA00022490"/>
    </source>
</evidence>
<dbReference type="FunFam" id="1.20.1270.60:FF:000045">
    <property type="entry name" value="Cell division control protein"/>
    <property type="match status" value="1"/>
</dbReference>
<dbReference type="PROSITE" id="PS51741">
    <property type="entry name" value="F_BAR"/>
    <property type="match status" value="1"/>
</dbReference>
<dbReference type="Pfam" id="PF00611">
    <property type="entry name" value="FCH"/>
    <property type="match status" value="1"/>
</dbReference>
<feature type="region of interest" description="Disordered" evidence="8">
    <location>
        <begin position="304"/>
        <end position="373"/>
    </location>
</feature>
<feature type="region of interest" description="Disordered" evidence="8">
    <location>
        <begin position="507"/>
        <end position="536"/>
    </location>
</feature>
<protein>
    <submittedName>
        <fullName evidence="11">Septation protein imp2</fullName>
    </submittedName>
</protein>
<keyword evidence="12" id="KW-1185">Reference proteome</keyword>
<proteinExistence type="predicted"/>
<feature type="compositionally biased region" description="Basic and acidic residues" evidence="8">
    <location>
        <begin position="304"/>
        <end position="315"/>
    </location>
</feature>
<dbReference type="InterPro" id="IPR036028">
    <property type="entry name" value="SH3-like_dom_sf"/>
</dbReference>
<comment type="subcellular location">
    <subcellularLocation>
        <location evidence="1">Cytoplasm</location>
        <location evidence="1">Cytoskeleton</location>
    </subcellularLocation>
</comment>
<evidence type="ECO:0000256" key="6">
    <source>
        <dbReference type="PROSITE-ProRule" id="PRU00192"/>
    </source>
</evidence>
<keyword evidence="4" id="KW-0597">Phosphoprotein</keyword>
<feature type="domain" description="F-BAR" evidence="10">
    <location>
        <begin position="4"/>
        <end position="258"/>
    </location>
</feature>
<dbReference type="CDD" id="cd00174">
    <property type="entry name" value="SH3"/>
    <property type="match status" value="1"/>
</dbReference>
<dbReference type="GeneID" id="36516762"/>
<dbReference type="SMART" id="SM00326">
    <property type="entry name" value="SH3"/>
    <property type="match status" value="1"/>
</dbReference>
<evidence type="ECO:0000259" key="10">
    <source>
        <dbReference type="PROSITE" id="PS51741"/>
    </source>
</evidence>
<dbReference type="InterPro" id="IPR001060">
    <property type="entry name" value="FCH_dom"/>
</dbReference>
<dbReference type="OrthoDB" id="27823at2759"/>